<name>A0A6I0FFK3_9FIRM</name>
<dbReference type="RefSeq" id="WP_151859751.1">
    <property type="nucleotide sequence ID" value="NZ_WBZC01000003.1"/>
</dbReference>
<dbReference type="Proteomes" id="UP000432715">
    <property type="component" value="Unassembled WGS sequence"/>
</dbReference>
<evidence type="ECO:0000313" key="2">
    <source>
        <dbReference type="Proteomes" id="UP000432715"/>
    </source>
</evidence>
<reference evidence="1 2" key="1">
    <citation type="submission" date="2019-10" db="EMBL/GenBank/DDBJ databases">
        <title>Alkaliphilus serpentinus sp. nov. and Alkaliphilus pronyensis sp. nov., two novel anaerobic alkaliphilic species isolated from the serpentinized-hosted hydrothermal field of the Prony Bay (New Caledonia).</title>
        <authorList>
            <person name="Postec A."/>
        </authorList>
    </citation>
    <scope>NUCLEOTIDE SEQUENCE [LARGE SCALE GENOMIC DNA]</scope>
    <source>
        <strain evidence="1 2">LacV</strain>
    </source>
</reference>
<comment type="caution">
    <text evidence="1">The sequence shown here is derived from an EMBL/GenBank/DDBJ whole genome shotgun (WGS) entry which is preliminary data.</text>
</comment>
<dbReference type="EMBL" id="WBZC01000003">
    <property type="protein sequence ID" value="KAB3539072.1"/>
    <property type="molecule type" value="Genomic_DNA"/>
</dbReference>
<evidence type="ECO:0000313" key="1">
    <source>
        <dbReference type="EMBL" id="KAB3539072.1"/>
    </source>
</evidence>
<dbReference type="AlphaFoldDB" id="A0A6I0FFK3"/>
<keyword evidence="2" id="KW-1185">Reference proteome</keyword>
<accession>A0A6I0FFK3</accession>
<protein>
    <submittedName>
        <fullName evidence="1">Uncharacterized protein</fullName>
    </submittedName>
</protein>
<dbReference type="OrthoDB" id="1951267at2"/>
<sequence>MEFITEEIITYVYNNYDNKLLKNIEDVFFERVKKNKQQFADWLVYDYINSNKLSFGEMFLQNMKNNIKEEKREFIEEAIKGFLSIYEVTKKTKDRVLLKNLFTHVVYSVPFGHIEEDINKHDMVACRIVGEDSRFVSDNIIVLPSQFKTMLVGYVVEAYDMKKNHSMYITYEEYFKGYAIELLEIIDKLLSFQNQAADITLYQSSYAVKDYNIIKEYLKGLSSAIELDDDIEIYTLLDHQKTAIAEITLEKQRLEVACNSKEDRNRVKKLFEGQLKNRIIHLKDEELTIDDIL</sequence>
<proteinExistence type="predicted"/>
<organism evidence="1 2">
    <name type="scientific">Alkaliphilus pronyensis</name>
    <dbReference type="NCBI Taxonomy" id="1482732"/>
    <lineage>
        <taxon>Bacteria</taxon>
        <taxon>Bacillati</taxon>
        <taxon>Bacillota</taxon>
        <taxon>Clostridia</taxon>
        <taxon>Peptostreptococcales</taxon>
        <taxon>Natronincolaceae</taxon>
        <taxon>Alkaliphilus</taxon>
    </lineage>
</organism>
<gene>
    <name evidence="1" type="ORF">F8154_01170</name>
</gene>